<accession>A0AC35U9B4</accession>
<organism evidence="1 2">
    <name type="scientific">Rhabditophanes sp. KR3021</name>
    <dbReference type="NCBI Taxonomy" id="114890"/>
    <lineage>
        <taxon>Eukaryota</taxon>
        <taxon>Metazoa</taxon>
        <taxon>Ecdysozoa</taxon>
        <taxon>Nematoda</taxon>
        <taxon>Chromadorea</taxon>
        <taxon>Rhabditida</taxon>
        <taxon>Tylenchina</taxon>
        <taxon>Panagrolaimomorpha</taxon>
        <taxon>Strongyloidoidea</taxon>
        <taxon>Alloionematidae</taxon>
        <taxon>Rhabditophanes</taxon>
    </lineage>
</organism>
<evidence type="ECO:0000313" key="1">
    <source>
        <dbReference type="Proteomes" id="UP000095286"/>
    </source>
</evidence>
<protein>
    <submittedName>
        <fullName evidence="2">Phosphoribosylaminoimidazolecarboxamide formyltransferase</fullName>
    </submittedName>
</protein>
<dbReference type="Proteomes" id="UP000095286">
    <property type="component" value="Unplaced"/>
</dbReference>
<sequence length="135" mass="15625">MEYYLFTKWLRQHPKVLALPWKVNIKRTEKSNAVDVLVSGVSDKDISNNQWQNYFTEPVEPFSVEERKEWLSKMKNVVISSDAFFPFRDNIDCAKGYGVKYVASPGGSSKDEEIIEACNEHGMVLMHTGLRLFHH</sequence>
<evidence type="ECO:0000313" key="2">
    <source>
        <dbReference type="WBParaSite" id="RSKR_0000866800.1"/>
    </source>
</evidence>
<name>A0AC35U9B4_9BILA</name>
<reference evidence="2" key="1">
    <citation type="submission" date="2016-11" db="UniProtKB">
        <authorList>
            <consortium name="WormBaseParasite"/>
        </authorList>
    </citation>
    <scope>IDENTIFICATION</scope>
    <source>
        <strain evidence="2">KR3021</strain>
    </source>
</reference>
<proteinExistence type="predicted"/>
<dbReference type="WBParaSite" id="RSKR_0000866800.1">
    <property type="protein sequence ID" value="RSKR_0000866800.1"/>
    <property type="gene ID" value="RSKR_0000866800"/>
</dbReference>